<gene>
    <name evidence="1" type="ORF">C9E81_01850</name>
</gene>
<sequence length="64" mass="6954">MSVRTFTREQLRGAYAFQVRQGYTGDMGRTAAAMKLLGSDATDDQIEQLATEIGRAVEAEGNQA</sequence>
<accession>A0A3M0MIU4</accession>
<organism evidence="1 2">
    <name type="scientific">Paracoccus alkanivorans</name>
    <dbReference type="NCBI Taxonomy" id="2116655"/>
    <lineage>
        <taxon>Bacteria</taxon>
        <taxon>Pseudomonadati</taxon>
        <taxon>Pseudomonadota</taxon>
        <taxon>Alphaproteobacteria</taxon>
        <taxon>Rhodobacterales</taxon>
        <taxon>Paracoccaceae</taxon>
        <taxon>Paracoccus</taxon>
    </lineage>
</organism>
<name>A0A3M0MIU4_9RHOB</name>
<dbReference type="EMBL" id="QOKZ01000001">
    <property type="protein sequence ID" value="RMC37521.1"/>
    <property type="molecule type" value="Genomic_DNA"/>
</dbReference>
<reference evidence="1 2" key="1">
    <citation type="submission" date="2018-07" db="EMBL/GenBank/DDBJ databases">
        <authorList>
            <person name="Zhang Y."/>
            <person name="Wang L."/>
            <person name="Ma S."/>
        </authorList>
    </citation>
    <scope>NUCLEOTIDE SEQUENCE [LARGE SCALE GENOMIC DNA]</scope>
    <source>
        <strain evidence="1 2">4-2</strain>
    </source>
</reference>
<evidence type="ECO:0000313" key="1">
    <source>
        <dbReference type="EMBL" id="RMC37521.1"/>
    </source>
</evidence>
<comment type="caution">
    <text evidence="1">The sequence shown here is derived from an EMBL/GenBank/DDBJ whole genome shotgun (WGS) entry which is preliminary data.</text>
</comment>
<keyword evidence="2" id="KW-1185">Reference proteome</keyword>
<evidence type="ECO:0000313" key="2">
    <source>
        <dbReference type="Proteomes" id="UP000273516"/>
    </source>
</evidence>
<proteinExistence type="predicted"/>
<dbReference type="RefSeq" id="WP_122110609.1">
    <property type="nucleotide sequence ID" value="NZ_QOKZ01000001.1"/>
</dbReference>
<dbReference type="OrthoDB" id="7780751at2"/>
<dbReference type="AlphaFoldDB" id="A0A3M0MIU4"/>
<dbReference type="Proteomes" id="UP000273516">
    <property type="component" value="Unassembled WGS sequence"/>
</dbReference>
<protein>
    <submittedName>
        <fullName evidence="1">Uncharacterized protein</fullName>
    </submittedName>
</protein>